<evidence type="ECO:0000256" key="6">
    <source>
        <dbReference type="ARBA" id="ARBA00022927"/>
    </source>
</evidence>
<dbReference type="Pfam" id="PF25780">
    <property type="entry name" value="TPR_IPO5"/>
    <property type="match status" value="1"/>
</dbReference>
<dbReference type="GO" id="GO:0005634">
    <property type="term" value="C:nucleus"/>
    <property type="evidence" value="ECO:0007669"/>
    <property type="project" value="UniProtKB-SubCell"/>
</dbReference>
<dbReference type="GO" id="GO:0006606">
    <property type="term" value="P:protein import into nucleus"/>
    <property type="evidence" value="ECO:0007669"/>
    <property type="project" value="InterPro"/>
</dbReference>
<dbReference type="InterPro" id="IPR000357">
    <property type="entry name" value="HEAT"/>
</dbReference>
<evidence type="ECO:0000256" key="1">
    <source>
        <dbReference type="ARBA" id="ARBA00004123"/>
    </source>
</evidence>
<feature type="compositionally biased region" description="Acidic residues" evidence="8">
    <location>
        <begin position="641"/>
        <end position="666"/>
    </location>
</feature>
<feature type="region of interest" description="Disordered" evidence="8">
    <location>
        <begin position="639"/>
        <end position="666"/>
    </location>
</feature>
<evidence type="ECO:0000313" key="11">
    <source>
        <dbReference type="Proteomes" id="UP000614350"/>
    </source>
</evidence>
<evidence type="ECO:0000256" key="5">
    <source>
        <dbReference type="ARBA" id="ARBA00022737"/>
    </source>
</evidence>
<gene>
    <name evidence="10" type="ORF">HZH66_014599</name>
</gene>
<dbReference type="GO" id="GO:0031267">
    <property type="term" value="F:small GTPase binding"/>
    <property type="evidence" value="ECO:0007669"/>
    <property type="project" value="InterPro"/>
</dbReference>
<evidence type="ECO:0000259" key="9">
    <source>
        <dbReference type="PROSITE" id="PS50166"/>
    </source>
</evidence>
<evidence type="ECO:0000256" key="8">
    <source>
        <dbReference type="SAM" id="MobiDB-lite"/>
    </source>
</evidence>
<dbReference type="Pfam" id="PF02985">
    <property type="entry name" value="HEAT"/>
    <property type="match status" value="2"/>
</dbReference>
<dbReference type="SUPFAM" id="SSF48371">
    <property type="entry name" value="ARM repeat"/>
    <property type="match status" value="2"/>
</dbReference>
<keyword evidence="11" id="KW-1185">Reference proteome</keyword>
<keyword evidence="4" id="KW-0963">Cytoplasm</keyword>
<keyword evidence="6" id="KW-0653">Protein transport</keyword>
<dbReference type="Pfam" id="PF03810">
    <property type="entry name" value="IBN_N"/>
    <property type="match status" value="1"/>
</dbReference>
<keyword evidence="3" id="KW-0813">Transport</keyword>
<dbReference type="Proteomes" id="UP000614350">
    <property type="component" value="Unassembled WGS sequence"/>
</dbReference>
<accession>A0A834J1R1</accession>
<dbReference type="GO" id="GO:0005737">
    <property type="term" value="C:cytoplasm"/>
    <property type="evidence" value="ECO:0007669"/>
    <property type="project" value="UniProtKB-SubCell"/>
</dbReference>
<keyword evidence="5" id="KW-0677">Repeat</keyword>
<dbReference type="AlphaFoldDB" id="A0A834J1R1"/>
<feature type="domain" description="Importin N-terminal" evidence="9">
    <location>
        <begin position="19"/>
        <end position="103"/>
    </location>
</feature>
<dbReference type="InterPro" id="IPR001494">
    <property type="entry name" value="Importin-beta_N"/>
</dbReference>
<dbReference type="InterPro" id="IPR057672">
    <property type="entry name" value="TPR_IPO4/5"/>
</dbReference>
<name>A0A834J1R1_VESVU</name>
<dbReference type="PROSITE" id="PS50166">
    <property type="entry name" value="IMPORTIN_B_NT"/>
    <property type="match status" value="1"/>
</dbReference>
<dbReference type="EMBL" id="JACSEA010000022">
    <property type="protein sequence ID" value="KAF7380244.1"/>
    <property type="molecule type" value="Genomic_DNA"/>
</dbReference>
<dbReference type="PANTHER" id="PTHR10527">
    <property type="entry name" value="IMPORTIN BETA"/>
    <property type="match status" value="1"/>
</dbReference>
<keyword evidence="7" id="KW-0539">Nucleus</keyword>
<dbReference type="SMART" id="SM00913">
    <property type="entry name" value="IBN_N"/>
    <property type="match status" value="1"/>
</dbReference>
<dbReference type="Gene3D" id="1.25.10.10">
    <property type="entry name" value="Leucine-rich Repeat Variant"/>
    <property type="match status" value="1"/>
</dbReference>
<organism evidence="10 11">
    <name type="scientific">Vespula vulgaris</name>
    <name type="common">Yellow jacket</name>
    <name type="synonym">Wasp</name>
    <dbReference type="NCBI Taxonomy" id="7454"/>
    <lineage>
        <taxon>Eukaryota</taxon>
        <taxon>Metazoa</taxon>
        <taxon>Ecdysozoa</taxon>
        <taxon>Arthropoda</taxon>
        <taxon>Hexapoda</taxon>
        <taxon>Insecta</taxon>
        <taxon>Pterygota</taxon>
        <taxon>Neoptera</taxon>
        <taxon>Endopterygota</taxon>
        <taxon>Hymenoptera</taxon>
        <taxon>Apocrita</taxon>
        <taxon>Aculeata</taxon>
        <taxon>Vespoidea</taxon>
        <taxon>Vespidae</taxon>
        <taxon>Vespinae</taxon>
        <taxon>Vespula</taxon>
    </lineage>
</organism>
<dbReference type="InterPro" id="IPR016024">
    <property type="entry name" value="ARM-type_fold"/>
</dbReference>
<evidence type="ECO:0000256" key="3">
    <source>
        <dbReference type="ARBA" id="ARBA00022448"/>
    </source>
</evidence>
<evidence type="ECO:0000256" key="4">
    <source>
        <dbReference type="ARBA" id="ARBA00022490"/>
    </source>
</evidence>
<dbReference type="InterPro" id="IPR040122">
    <property type="entry name" value="Importin_beta"/>
</dbReference>
<protein>
    <recommendedName>
        <fullName evidence="9">Importin N-terminal domain-containing protein</fullName>
    </recommendedName>
</protein>
<evidence type="ECO:0000313" key="10">
    <source>
        <dbReference type="EMBL" id="KAF7380244.1"/>
    </source>
</evidence>
<evidence type="ECO:0000256" key="2">
    <source>
        <dbReference type="ARBA" id="ARBA00004496"/>
    </source>
</evidence>
<reference evidence="10" key="1">
    <citation type="journal article" date="2020" name="G3 (Bethesda)">
        <title>High-Quality Assemblies for Three Invasive Social Wasps from the &lt;i&gt;Vespula&lt;/i&gt; Genus.</title>
        <authorList>
            <person name="Harrop T.W.R."/>
            <person name="Guhlin J."/>
            <person name="McLaughlin G.M."/>
            <person name="Permina E."/>
            <person name="Stockwell P."/>
            <person name="Gilligan J."/>
            <person name="Le Lec M.F."/>
            <person name="Gruber M.A.M."/>
            <person name="Quinn O."/>
            <person name="Lovegrove M."/>
            <person name="Duncan E.J."/>
            <person name="Remnant E.J."/>
            <person name="Van Eeckhoven J."/>
            <person name="Graham B."/>
            <person name="Knapp R.A."/>
            <person name="Langford K.W."/>
            <person name="Kronenberg Z."/>
            <person name="Press M.O."/>
            <person name="Eacker S.M."/>
            <person name="Wilson-Rankin E.E."/>
            <person name="Purcell J."/>
            <person name="Lester P.J."/>
            <person name="Dearden P.K."/>
        </authorList>
    </citation>
    <scope>NUCLEOTIDE SEQUENCE</scope>
    <source>
        <strain evidence="10">Marl-1</strain>
    </source>
</reference>
<sequence>MEQILLKLLVADNATIQEGTAELRKAFKKPESTPALCQLVVSSANPQIRQYAAVLLRKRYNKGKHWTELPENIRTDFKTMILPALCNESEKFVKNAIVQLIGTIVKHELPNNDWPEVLRFVQQLVTSENTFDKELGMYTLATMTEIAPSAYFVYAESLVILLSQTLNSLQELGNPIAYYVIQTLQNLIPLVEGNQNIINVYQRMMIQIMATILALAEVDEDKATTCFELLDELCENEITVIAPHVRALINLCLAIINNKSLSDPLRVKAISFIGWLARTKKKALVKHKLVESIINTLFALMSSRPDDDNEEVYFSGENEDNTPITCATQTLDTLALHLPPEKLIPHLLKHIEPSLQGSDIYAKKSSYLVMAVLAEGCSEHIRTKYLESFLRCICQGITDAAPVVRNAALFALGQFSEHLQPDISQYSSELLPLLFEYLGQVCALIRQEKKEPPSIDRMFYALEMFCENLNESLLPYLPTLMERLFEILSAETSVHVKELSLSAIGSAAYASKEHMLPYFEKIISILNGYLTEKQTDETMCLQIQAVDTLGVIARTIGDEHFAPLATRSLEFGLKLLKETEDPDLRKSIYGLFASISTVMKKEIAMALPQIVEYAINSIQSSEGIVPHFKEDETTAFPIYEDLSDENDDEEDIENTDNEEDGDDDDVAGYSVENAYIEEKEEAIMALKEIAQYTEEAFLPYLEKSFEEVFKLINYPQEDIRKAAIEALLQFCINFSKINSNEGRQSLFKALSVFVPKLSELIRLDDERTVAMSGLDAYSELLKEIKSDVVIGEGHKYAIMNCITDVMSGKTKCQDQEEGEGVEIEAEQDELLVECAGDVLSNLGKAISSEDFALYFQVVLPMLIERSKKNKSDAQRSFAVGMMSECFSGLEHAVAAFVPQLLPTFLKFTNDSNADVRNNAIFGIGELAFHGKEAVYSHYPDILQVLSSAIAKESHVGARDNVLGAIARLIIVNYGILPLDQVFPVFVNQLPLKEDFQENKAVFRSILTLYQAGHNILQSHMRALLQVAISVLQEGKTTDDEARNLVMEFVRSAQRDFPNDWNSVYTELPPEIATNIQQIPERHATVRLRFGGIVRRSSLFRQIGSLLLACKRGPERYRIALFVFYRPHTKEEREQDVIRISALIESLAKQA</sequence>
<evidence type="ECO:0000256" key="7">
    <source>
        <dbReference type="ARBA" id="ARBA00023242"/>
    </source>
</evidence>
<dbReference type="InterPro" id="IPR011989">
    <property type="entry name" value="ARM-like"/>
</dbReference>
<proteinExistence type="predicted"/>
<comment type="caution">
    <text evidence="10">The sequence shown here is derived from an EMBL/GenBank/DDBJ whole genome shotgun (WGS) entry which is preliminary data.</text>
</comment>
<comment type="subcellular location">
    <subcellularLocation>
        <location evidence="2">Cytoplasm</location>
    </subcellularLocation>
    <subcellularLocation>
        <location evidence="1">Nucleus</location>
    </subcellularLocation>
</comment>